<evidence type="ECO:0000256" key="4">
    <source>
        <dbReference type="ARBA" id="ARBA00022618"/>
    </source>
</evidence>
<evidence type="ECO:0000256" key="2">
    <source>
        <dbReference type="ARBA" id="ARBA00022475"/>
    </source>
</evidence>
<dbReference type="InterPro" id="IPR034746">
    <property type="entry name" value="POTRA"/>
</dbReference>
<dbReference type="InterPro" id="IPR026579">
    <property type="entry name" value="FtsQ"/>
</dbReference>
<dbReference type="Pfam" id="PF03799">
    <property type="entry name" value="FtsQ_DivIB_C"/>
    <property type="match status" value="1"/>
</dbReference>
<dbReference type="Pfam" id="PF08478">
    <property type="entry name" value="POTRA_1"/>
    <property type="match status" value="1"/>
</dbReference>
<comment type="subcellular location">
    <subcellularLocation>
        <location evidence="1">Membrane</location>
    </subcellularLocation>
</comment>
<dbReference type="PANTHER" id="PTHR35851:SF1">
    <property type="entry name" value="CELL DIVISION PROTEIN FTSQ"/>
    <property type="match status" value="1"/>
</dbReference>
<evidence type="ECO:0000256" key="5">
    <source>
        <dbReference type="ARBA" id="ARBA00022692"/>
    </source>
</evidence>
<dbReference type="GO" id="GO:0016020">
    <property type="term" value="C:membrane"/>
    <property type="evidence" value="ECO:0007669"/>
    <property type="project" value="UniProtKB-SubCell"/>
</dbReference>
<dbReference type="InterPro" id="IPR005548">
    <property type="entry name" value="Cell_div_FtsQ/DivIB_C"/>
</dbReference>
<dbReference type="InterPro" id="IPR013685">
    <property type="entry name" value="POTRA_FtsQ_type"/>
</dbReference>
<evidence type="ECO:0000313" key="13">
    <source>
        <dbReference type="Proteomes" id="UP000321046"/>
    </source>
</evidence>
<evidence type="ECO:0000256" key="10">
    <source>
        <dbReference type="SAM" id="Phobius"/>
    </source>
</evidence>
<comment type="caution">
    <text evidence="12">The sequence shown here is derived from an EMBL/GenBank/DDBJ whole genome shotgun (WGS) entry which is preliminary data.</text>
</comment>
<dbReference type="RefSeq" id="WP_146973638.1">
    <property type="nucleotide sequence ID" value="NZ_VOSL01000025.1"/>
</dbReference>
<keyword evidence="3" id="KW-0997">Cell inner membrane</keyword>
<dbReference type="PROSITE" id="PS51779">
    <property type="entry name" value="POTRA"/>
    <property type="match status" value="1"/>
</dbReference>
<dbReference type="GO" id="GO:0090529">
    <property type="term" value="P:cell septum assembly"/>
    <property type="evidence" value="ECO:0007669"/>
    <property type="project" value="InterPro"/>
</dbReference>
<dbReference type="EMBL" id="VOSL01000025">
    <property type="protein sequence ID" value="TXD39859.1"/>
    <property type="molecule type" value="Genomic_DNA"/>
</dbReference>
<feature type="transmembrane region" description="Helical" evidence="10">
    <location>
        <begin position="32"/>
        <end position="50"/>
    </location>
</feature>
<organism evidence="12 13">
    <name type="scientific">Lujinxingia vulgaris</name>
    <dbReference type="NCBI Taxonomy" id="2600176"/>
    <lineage>
        <taxon>Bacteria</taxon>
        <taxon>Deltaproteobacteria</taxon>
        <taxon>Bradymonadales</taxon>
        <taxon>Lujinxingiaceae</taxon>
        <taxon>Lujinxingia</taxon>
    </lineage>
</organism>
<keyword evidence="7 10" id="KW-0472">Membrane</keyword>
<proteinExistence type="predicted"/>
<feature type="domain" description="POTRA" evidence="11">
    <location>
        <begin position="62"/>
        <end position="130"/>
    </location>
</feature>
<protein>
    <submittedName>
        <fullName evidence="12">FtsQ-type POTRA domain-containing protein</fullName>
    </submittedName>
</protein>
<gene>
    <name evidence="12" type="ORF">FRC96_06200</name>
</gene>
<accession>A0A5C6XH02</accession>
<keyword evidence="5 10" id="KW-0812">Transmembrane</keyword>
<sequence>MFQRRAHNRRKPTREQRVASRKETAWLWARRLGTSLAVILVGLGLPYLVLQGYSHTMQSEYFQVNYLDVEGLNYLEERELLEAAERVAGENILNVDPRRIESAMSVLPFVRSVDVERRLPDRLRITIEEYEPAALIADEGIWLADTRGEVFLAMDSARSLDGLWELPLVTGLTRAELVEDEARQRLLEALSVWELYHAMGLDAQQPLSELHLDVALGLSLVTAETGTEIRLGWGRWQDRLSRLKVVQTSLIRRGMDAEYVLIDQDRDLSRVTVGPRTEPWMREDAASTGDSP</sequence>
<keyword evidence="6 10" id="KW-1133">Transmembrane helix</keyword>
<evidence type="ECO:0000259" key="11">
    <source>
        <dbReference type="PROSITE" id="PS51779"/>
    </source>
</evidence>
<evidence type="ECO:0000256" key="3">
    <source>
        <dbReference type="ARBA" id="ARBA00022519"/>
    </source>
</evidence>
<keyword evidence="8" id="KW-0131">Cell cycle</keyword>
<evidence type="ECO:0000256" key="9">
    <source>
        <dbReference type="SAM" id="MobiDB-lite"/>
    </source>
</evidence>
<dbReference type="OrthoDB" id="5510599at2"/>
<keyword evidence="2" id="KW-1003">Cell membrane</keyword>
<evidence type="ECO:0000256" key="1">
    <source>
        <dbReference type="ARBA" id="ARBA00004370"/>
    </source>
</evidence>
<evidence type="ECO:0000256" key="8">
    <source>
        <dbReference type="ARBA" id="ARBA00023306"/>
    </source>
</evidence>
<dbReference type="PANTHER" id="PTHR35851">
    <property type="entry name" value="CELL DIVISION PROTEIN FTSQ"/>
    <property type="match status" value="1"/>
</dbReference>
<evidence type="ECO:0000313" key="12">
    <source>
        <dbReference type="EMBL" id="TXD39859.1"/>
    </source>
</evidence>
<feature type="region of interest" description="Disordered" evidence="9">
    <location>
        <begin position="273"/>
        <end position="292"/>
    </location>
</feature>
<dbReference type="Gene3D" id="3.10.20.310">
    <property type="entry name" value="membrane protein fhac"/>
    <property type="match status" value="1"/>
</dbReference>
<dbReference type="AlphaFoldDB" id="A0A5C6XH02"/>
<name>A0A5C6XH02_9DELT</name>
<dbReference type="Proteomes" id="UP000321046">
    <property type="component" value="Unassembled WGS sequence"/>
</dbReference>
<reference evidence="12 13" key="1">
    <citation type="submission" date="2019-08" db="EMBL/GenBank/DDBJ databases">
        <title>Bradymonadales sp. TMQ2.</title>
        <authorList>
            <person name="Liang Q."/>
        </authorList>
    </citation>
    <scope>NUCLEOTIDE SEQUENCE [LARGE SCALE GENOMIC DNA]</scope>
    <source>
        <strain evidence="12 13">TMQ2</strain>
    </source>
</reference>
<evidence type="ECO:0000256" key="7">
    <source>
        <dbReference type="ARBA" id="ARBA00023136"/>
    </source>
</evidence>
<evidence type="ECO:0000256" key="6">
    <source>
        <dbReference type="ARBA" id="ARBA00022989"/>
    </source>
</evidence>
<keyword evidence="4" id="KW-0132">Cell division</keyword>